<dbReference type="InParanoid" id="A0A0C9ZTF3"/>
<dbReference type="HOGENOM" id="CLU_2229672_0_0_1"/>
<gene>
    <name evidence="1" type="ORF">CY34DRAFT_37831</name>
</gene>
<proteinExistence type="predicted"/>
<reference evidence="1 2" key="1">
    <citation type="submission" date="2014-04" db="EMBL/GenBank/DDBJ databases">
        <authorList>
            <consortium name="DOE Joint Genome Institute"/>
            <person name="Kuo A."/>
            <person name="Ruytinx J."/>
            <person name="Rineau F."/>
            <person name="Colpaert J."/>
            <person name="Kohler A."/>
            <person name="Nagy L.G."/>
            <person name="Floudas D."/>
            <person name="Copeland A."/>
            <person name="Barry K.W."/>
            <person name="Cichocki N."/>
            <person name="Veneault-Fourrey C."/>
            <person name="LaButti K."/>
            <person name="Lindquist E.A."/>
            <person name="Lipzen A."/>
            <person name="Lundell T."/>
            <person name="Morin E."/>
            <person name="Murat C."/>
            <person name="Sun H."/>
            <person name="Tunlid A."/>
            <person name="Henrissat B."/>
            <person name="Grigoriev I.V."/>
            <person name="Hibbett D.S."/>
            <person name="Martin F."/>
            <person name="Nordberg H.P."/>
            <person name="Cantor M.N."/>
            <person name="Hua S.X."/>
        </authorList>
    </citation>
    <scope>NUCLEOTIDE SEQUENCE [LARGE SCALE GENOMIC DNA]</scope>
    <source>
        <strain evidence="1 2">UH-Slu-Lm8-n1</strain>
    </source>
</reference>
<dbReference type="EMBL" id="KN835276">
    <property type="protein sequence ID" value="KIK41190.1"/>
    <property type="molecule type" value="Genomic_DNA"/>
</dbReference>
<organism evidence="1 2">
    <name type="scientific">Suillus luteus UH-Slu-Lm8-n1</name>
    <dbReference type="NCBI Taxonomy" id="930992"/>
    <lineage>
        <taxon>Eukaryota</taxon>
        <taxon>Fungi</taxon>
        <taxon>Dikarya</taxon>
        <taxon>Basidiomycota</taxon>
        <taxon>Agaricomycotina</taxon>
        <taxon>Agaricomycetes</taxon>
        <taxon>Agaricomycetidae</taxon>
        <taxon>Boletales</taxon>
        <taxon>Suillineae</taxon>
        <taxon>Suillaceae</taxon>
        <taxon>Suillus</taxon>
    </lineage>
</organism>
<dbReference type="OrthoDB" id="2688448at2759"/>
<evidence type="ECO:0000313" key="2">
    <source>
        <dbReference type="Proteomes" id="UP000054485"/>
    </source>
</evidence>
<evidence type="ECO:0000313" key="1">
    <source>
        <dbReference type="EMBL" id="KIK41190.1"/>
    </source>
</evidence>
<name>A0A0C9ZTF3_9AGAM</name>
<protein>
    <submittedName>
        <fullName evidence="1">Uncharacterized protein</fullName>
    </submittedName>
</protein>
<feature type="non-terminal residue" evidence="1">
    <location>
        <position position="106"/>
    </location>
</feature>
<feature type="non-terminal residue" evidence="1">
    <location>
        <position position="1"/>
    </location>
</feature>
<dbReference type="Gene3D" id="1.25.10.10">
    <property type="entry name" value="Leucine-rich Repeat Variant"/>
    <property type="match status" value="1"/>
</dbReference>
<sequence length="106" mass="11662">KPKSTWILLKPHIDSLLANFAFPQLIFIASKPAMWEADPLEYARASVGSLPGLSPVICACVSHAKDEYETFSSPGSDATSFLLCLASNRTKMDFPMPQFINTILRS</sequence>
<accession>A0A0C9ZTF3</accession>
<keyword evidence="2" id="KW-1185">Reference proteome</keyword>
<dbReference type="InterPro" id="IPR011989">
    <property type="entry name" value="ARM-like"/>
</dbReference>
<reference evidence="2" key="2">
    <citation type="submission" date="2015-01" db="EMBL/GenBank/DDBJ databases">
        <title>Evolutionary Origins and Diversification of the Mycorrhizal Mutualists.</title>
        <authorList>
            <consortium name="DOE Joint Genome Institute"/>
            <consortium name="Mycorrhizal Genomics Consortium"/>
            <person name="Kohler A."/>
            <person name="Kuo A."/>
            <person name="Nagy L.G."/>
            <person name="Floudas D."/>
            <person name="Copeland A."/>
            <person name="Barry K.W."/>
            <person name="Cichocki N."/>
            <person name="Veneault-Fourrey C."/>
            <person name="LaButti K."/>
            <person name="Lindquist E.A."/>
            <person name="Lipzen A."/>
            <person name="Lundell T."/>
            <person name="Morin E."/>
            <person name="Murat C."/>
            <person name="Riley R."/>
            <person name="Ohm R."/>
            <person name="Sun H."/>
            <person name="Tunlid A."/>
            <person name="Henrissat B."/>
            <person name="Grigoriev I.V."/>
            <person name="Hibbett D.S."/>
            <person name="Martin F."/>
        </authorList>
    </citation>
    <scope>NUCLEOTIDE SEQUENCE [LARGE SCALE GENOMIC DNA]</scope>
    <source>
        <strain evidence="2">UH-Slu-Lm8-n1</strain>
    </source>
</reference>
<dbReference type="STRING" id="930992.A0A0C9ZTF3"/>
<dbReference type="AlphaFoldDB" id="A0A0C9ZTF3"/>
<dbReference type="Proteomes" id="UP000054485">
    <property type="component" value="Unassembled WGS sequence"/>
</dbReference>